<accession>A0A2I2G0K0</accession>
<evidence type="ECO:0000313" key="2">
    <source>
        <dbReference type="EMBL" id="PLB46410.1"/>
    </source>
</evidence>
<dbReference type="OrthoDB" id="10464408at2759"/>
<dbReference type="EMBL" id="MSFO01000006">
    <property type="protein sequence ID" value="PLB46410.1"/>
    <property type="molecule type" value="Genomic_DNA"/>
</dbReference>
<feature type="region of interest" description="Disordered" evidence="1">
    <location>
        <begin position="135"/>
        <end position="187"/>
    </location>
</feature>
<dbReference type="Proteomes" id="UP000234275">
    <property type="component" value="Unassembled WGS sequence"/>
</dbReference>
<sequence length="187" mass="21129">MLWHPGPGVRTRRSNPEFNPGPQTCPREIPLLLRASVVDNLQFNIITRKAVGKFPDVPRTSGASQTRVAKLNGGHYLVQDQIRLCFSNQERRNSHEEAFYIDVGDEEEPDPTIDVFISRDSKVLSGLGEKGKHCAPVLPKFSKNSDEKKAKEKKLEETMARADKQTEKLQAQQAEKYENNCRKQQGA</sequence>
<evidence type="ECO:0000256" key="1">
    <source>
        <dbReference type="SAM" id="MobiDB-lite"/>
    </source>
</evidence>
<name>A0A2I2G0K0_9EURO</name>
<comment type="caution">
    <text evidence="2">The sequence shown here is derived from an EMBL/GenBank/DDBJ whole genome shotgun (WGS) entry which is preliminary data.</text>
</comment>
<organism evidence="2 3">
    <name type="scientific">Aspergillus steynii IBT 23096</name>
    <dbReference type="NCBI Taxonomy" id="1392250"/>
    <lineage>
        <taxon>Eukaryota</taxon>
        <taxon>Fungi</taxon>
        <taxon>Dikarya</taxon>
        <taxon>Ascomycota</taxon>
        <taxon>Pezizomycotina</taxon>
        <taxon>Eurotiomycetes</taxon>
        <taxon>Eurotiomycetidae</taxon>
        <taxon>Eurotiales</taxon>
        <taxon>Aspergillaceae</taxon>
        <taxon>Aspergillus</taxon>
        <taxon>Aspergillus subgen. Circumdati</taxon>
    </lineage>
</organism>
<reference evidence="2 3" key="1">
    <citation type="submission" date="2016-12" db="EMBL/GenBank/DDBJ databases">
        <title>The genomes of Aspergillus section Nigri reveals drivers in fungal speciation.</title>
        <authorList>
            <consortium name="DOE Joint Genome Institute"/>
            <person name="Vesth T.C."/>
            <person name="Nybo J."/>
            <person name="Theobald S."/>
            <person name="Brandl J."/>
            <person name="Frisvad J.C."/>
            <person name="Nielsen K.F."/>
            <person name="Lyhne E.K."/>
            <person name="Kogle M.E."/>
            <person name="Kuo A."/>
            <person name="Riley R."/>
            <person name="Clum A."/>
            <person name="Nolan M."/>
            <person name="Lipzen A."/>
            <person name="Salamov A."/>
            <person name="Henrissat B."/>
            <person name="Wiebenga A."/>
            <person name="De Vries R.P."/>
            <person name="Grigoriev I.V."/>
            <person name="Mortensen U.H."/>
            <person name="Andersen M.R."/>
            <person name="Baker S.E."/>
        </authorList>
    </citation>
    <scope>NUCLEOTIDE SEQUENCE [LARGE SCALE GENOMIC DNA]</scope>
    <source>
        <strain evidence="2 3">IBT 23096</strain>
    </source>
</reference>
<feature type="region of interest" description="Disordered" evidence="1">
    <location>
        <begin position="1"/>
        <end position="23"/>
    </location>
</feature>
<gene>
    <name evidence="2" type="ORF">P170DRAFT_427731</name>
</gene>
<dbReference type="GeneID" id="36555494"/>
<keyword evidence="3" id="KW-1185">Reference proteome</keyword>
<dbReference type="AlphaFoldDB" id="A0A2I2G0K0"/>
<dbReference type="VEuPathDB" id="FungiDB:P170DRAFT_427731"/>
<feature type="compositionally biased region" description="Basic and acidic residues" evidence="1">
    <location>
        <begin position="143"/>
        <end position="167"/>
    </location>
</feature>
<dbReference type="RefSeq" id="XP_024701712.1">
    <property type="nucleotide sequence ID" value="XM_024847795.1"/>
</dbReference>
<evidence type="ECO:0000313" key="3">
    <source>
        <dbReference type="Proteomes" id="UP000234275"/>
    </source>
</evidence>
<proteinExistence type="predicted"/>
<protein>
    <submittedName>
        <fullName evidence="2">Uncharacterized protein</fullName>
    </submittedName>
</protein>